<evidence type="ECO:0000313" key="4">
    <source>
        <dbReference type="Proteomes" id="UP000463975"/>
    </source>
</evidence>
<dbReference type="RefSeq" id="WP_160618141.1">
    <property type="nucleotide sequence ID" value="NZ_CP047652.1"/>
</dbReference>
<dbReference type="GO" id="GO:0008233">
    <property type="term" value="F:peptidase activity"/>
    <property type="evidence" value="ECO:0007669"/>
    <property type="project" value="UniProtKB-KW"/>
</dbReference>
<dbReference type="GO" id="GO:0030163">
    <property type="term" value="P:protein catabolic process"/>
    <property type="evidence" value="ECO:0007669"/>
    <property type="project" value="InterPro"/>
</dbReference>
<dbReference type="EMBL" id="CP047652">
    <property type="protein sequence ID" value="QHI95063.1"/>
    <property type="molecule type" value="Genomic_DNA"/>
</dbReference>
<dbReference type="AlphaFoldDB" id="A0A6P1NC28"/>
<dbReference type="NCBIfam" id="NF000672">
    <property type="entry name" value="PRK00033.1-5"/>
    <property type="match status" value="1"/>
</dbReference>
<dbReference type="PANTHER" id="PTHR33473">
    <property type="entry name" value="ATP-DEPENDENT CLP PROTEASE ADAPTER PROTEIN CLPS1, CHLOROPLASTIC"/>
    <property type="match status" value="1"/>
</dbReference>
<protein>
    <recommendedName>
        <fullName evidence="1">ATP-dependent Clp protease adapter protein ClpS</fullName>
    </recommendedName>
</protein>
<proteinExistence type="inferred from homology"/>
<dbReference type="InterPro" id="IPR003769">
    <property type="entry name" value="ClpS_core"/>
</dbReference>
<keyword evidence="4" id="KW-1185">Reference proteome</keyword>
<keyword evidence="3" id="KW-0378">Hydrolase</keyword>
<dbReference type="FunFam" id="3.30.1390.10:FF:000002">
    <property type="entry name" value="ATP-dependent Clp protease adapter protein ClpS"/>
    <property type="match status" value="1"/>
</dbReference>
<feature type="domain" description="Adaptor protein ClpS core" evidence="2">
    <location>
        <begin position="24"/>
        <end position="99"/>
    </location>
</feature>
<keyword evidence="3" id="KW-0645">Protease</keyword>
<dbReference type="HAMAP" id="MF_00302">
    <property type="entry name" value="ClpS"/>
    <property type="match status" value="1"/>
</dbReference>
<comment type="function">
    <text evidence="1">Involved in the modulation of the specificity of the ClpAP-mediated ATP-dependent protein degradation.</text>
</comment>
<dbReference type="Proteomes" id="UP000463975">
    <property type="component" value="Chromosome"/>
</dbReference>
<evidence type="ECO:0000313" key="3">
    <source>
        <dbReference type="EMBL" id="QHI95063.1"/>
    </source>
</evidence>
<dbReference type="InterPro" id="IPR014719">
    <property type="entry name" value="Ribosomal_bL12_C/ClpS-like"/>
</dbReference>
<organism evidence="3 4">
    <name type="scientific">Aristophania vespae</name>
    <dbReference type="NCBI Taxonomy" id="2697033"/>
    <lineage>
        <taxon>Bacteria</taxon>
        <taxon>Pseudomonadati</taxon>
        <taxon>Pseudomonadota</taxon>
        <taxon>Alphaproteobacteria</taxon>
        <taxon>Acetobacterales</taxon>
        <taxon>Acetobacteraceae</taxon>
        <taxon>Aristophania</taxon>
    </lineage>
</organism>
<dbReference type="KEGG" id="bomb:GT348_00965"/>
<dbReference type="InterPro" id="IPR022935">
    <property type="entry name" value="ClpS"/>
</dbReference>
<dbReference type="PANTHER" id="PTHR33473:SF19">
    <property type="entry name" value="ATP-DEPENDENT CLP PROTEASE ADAPTER PROTEIN CLPS"/>
    <property type="match status" value="1"/>
</dbReference>
<dbReference type="GO" id="GO:0006508">
    <property type="term" value="P:proteolysis"/>
    <property type="evidence" value="ECO:0007669"/>
    <property type="project" value="UniProtKB-UniRule"/>
</dbReference>
<evidence type="ECO:0000259" key="2">
    <source>
        <dbReference type="Pfam" id="PF02617"/>
    </source>
</evidence>
<sequence>MPKATSSSTHGETLTQSKTRIAYPSMYKVIILNDDFTPIDFVIYVLERFFSKSSEEAQQITWNIHHNGSGVCGIFTREIAETKVNQVNDCARGHHHPLQGIMEKA</sequence>
<comment type="subunit">
    <text evidence="1">Binds to the N-terminal domain of the chaperone ClpA.</text>
</comment>
<accession>A0A6P1NC28</accession>
<comment type="similarity">
    <text evidence="1">Belongs to the ClpS family.</text>
</comment>
<dbReference type="Pfam" id="PF02617">
    <property type="entry name" value="ClpS"/>
    <property type="match status" value="1"/>
</dbReference>
<gene>
    <name evidence="1 3" type="primary">clpS</name>
    <name evidence="3" type="ORF">GT348_00965</name>
</gene>
<evidence type="ECO:0000256" key="1">
    <source>
        <dbReference type="HAMAP-Rule" id="MF_00302"/>
    </source>
</evidence>
<dbReference type="SUPFAM" id="SSF54736">
    <property type="entry name" value="ClpS-like"/>
    <property type="match status" value="1"/>
</dbReference>
<dbReference type="Gene3D" id="3.30.1390.10">
    <property type="match status" value="1"/>
</dbReference>
<name>A0A6P1NC28_9PROT</name>
<reference evidence="3 4" key="1">
    <citation type="submission" date="2020-01" db="EMBL/GenBank/DDBJ databases">
        <title>Genome sequencing of strain KACC 21507.</title>
        <authorList>
            <person name="Heo J."/>
            <person name="Kim S.-J."/>
            <person name="Kim J.-S."/>
            <person name="Hong S.-B."/>
            <person name="Kwon S.-W."/>
        </authorList>
    </citation>
    <scope>NUCLEOTIDE SEQUENCE [LARGE SCALE GENOMIC DNA]</scope>
    <source>
        <strain evidence="3 4">KACC 21507</strain>
    </source>
</reference>